<protein>
    <recommendedName>
        <fullName evidence="11">Isocitrate dehydrogenase kinase/phosphatase</fullName>
        <shortName evidence="11">IDH kinase/phosphatase</shortName>
        <shortName evidence="11">IDHK/P</shortName>
        <ecNumber evidence="11">2.7.11.5</ecNumber>
        <ecNumber evidence="11">3.1.3.-</ecNumber>
    </recommendedName>
</protein>
<feature type="domain" description="Isocitrate dehydrogenase kinase/phosphatase (AceK) kinase" evidence="12">
    <location>
        <begin position="309"/>
        <end position="563"/>
    </location>
</feature>
<dbReference type="GO" id="GO:0005524">
    <property type="term" value="F:ATP binding"/>
    <property type="evidence" value="ECO:0007669"/>
    <property type="project" value="UniProtKB-UniRule"/>
</dbReference>
<keyword evidence="6 11" id="KW-0547">Nucleotide-binding</keyword>
<keyword evidence="3 11" id="KW-0723">Serine/threonine-protein kinase</keyword>
<dbReference type="PIRSF" id="PIRSF000719">
    <property type="entry name" value="AceK"/>
    <property type="match status" value="1"/>
</dbReference>
<evidence type="ECO:0000256" key="3">
    <source>
        <dbReference type="ARBA" id="ARBA00022527"/>
    </source>
</evidence>
<dbReference type="Pfam" id="PF06315">
    <property type="entry name" value="AceK_kinase"/>
    <property type="match status" value="1"/>
</dbReference>
<accession>A0AAP6MK83</accession>
<keyword evidence="10 11" id="KW-0904">Protein phosphatase</keyword>
<dbReference type="AlphaFoldDB" id="A0AAP6MK83"/>
<dbReference type="EMBL" id="JAYGII010000009">
    <property type="protein sequence ID" value="MEA5445363.1"/>
    <property type="molecule type" value="Genomic_DNA"/>
</dbReference>
<evidence type="ECO:0000256" key="11">
    <source>
        <dbReference type="HAMAP-Rule" id="MF_00747"/>
    </source>
</evidence>
<comment type="catalytic activity">
    <reaction evidence="11">
        <text>L-seryl-[isocitrate dehydrogenase] + ATP = O-phospho-L-seryl-[isocitrate dehydrogenase] + ADP + H(+)</text>
        <dbReference type="Rhea" id="RHEA:43540"/>
        <dbReference type="Rhea" id="RHEA-COMP:10605"/>
        <dbReference type="Rhea" id="RHEA-COMP:10606"/>
        <dbReference type="ChEBI" id="CHEBI:15378"/>
        <dbReference type="ChEBI" id="CHEBI:29999"/>
        <dbReference type="ChEBI" id="CHEBI:30616"/>
        <dbReference type="ChEBI" id="CHEBI:83421"/>
        <dbReference type="ChEBI" id="CHEBI:456216"/>
        <dbReference type="EC" id="2.7.11.5"/>
    </reaction>
</comment>
<dbReference type="GO" id="GO:0006097">
    <property type="term" value="P:glyoxylate cycle"/>
    <property type="evidence" value="ECO:0007669"/>
    <property type="project" value="UniProtKB-UniRule"/>
</dbReference>
<evidence type="ECO:0000256" key="2">
    <source>
        <dbReference type="ARBA" id="ARBA00022490"/>
    </source>
</evidence>
<dbReference type="GO" id="GO:0006006">
    <property type="term" value="P:glucose metabolic process"/>
    <property type="evidence" value="ECO:0007669"/>
    <property type="project" value="InterPro"/>
</dbReference>
<evidence type="ECO:0000256" key="1">
    <source>
        <dbReference type="ARBA" id="ARBA00022435"/>
    </source>
</evidence>
<evidence type="ECO:0000256" key="10">
    <source>
        <dbReference type="ARBA" id="ARBA00022912"/>
    </source>
</evidence>
<comment type="similarity">
    <text evidence="11">Belongs to the AceK family.</text>
</comment>
<gene>
    <name evidence="11 14" type="primary">aceK</name>
    <name evidence="14" type="ORF">VCB98_05985</name>
</gene>
<evidence type="ECO:0000259" key="13">
    <source>
        <dbReference type="Pfam" id="PF20423"/>
    </source>
</evidence>
<comment type="subcellular location">
    <subcellularLocation>
        <location evidence="11">Cytoplasm</location>
    </subcellularLocation>
</comment>
<evidence type="ECO:0000256" key="8">
    <source>
        <dbReference type="ARBA" id="ARBA00022801"/>
    </source>
</evidence>
<keyword evidence="5 11" id="KW-0808">Transferase</keyword>
<dbReference type="PANTHER" id="PTHR39559:SF1">
    <property type="entry name" value="ISOCITRATE DEHYDROGENASE KINASE_PHOSPHATASE"/>
    <property type="match status" value="1"/>
</dbReference>
<dbReference type="EC" id="3.1.3.-" evidence="11"/>
<dbReference type="GO" id="GO:0005737">
    <property type="term" value="C:cytoplasm"/>
    <property type="evidence" value="ECO:0007669"/>
    <property type="project" value="UniProtKB-SubCell"/>
</dbReference>
<keyword evidence="1 11" id="KW-0329">Glyoxylate bypass</keyword>
<dbReference type="GO" id="GO:0004721">
    <property type="term" value="F:phosphoprotein phosphatase activity"/>
    <property type="evidence" value="ECO:0007669"/>
    <property type="project" value="UniProtKB-KW"/>
</dbReference>
<reference evidence="14 15" key="1">
    <citation type="submission" date="2023-12" db="EMBL/GenBank/DDBJ databases">
        <title>Whole-genome sequencing of halo(alkali)philic microorganisms from hypersaline lakes.</title>
        <authorList>
            <person name="Sorokin D.Y."/>
            <person name="Merkel A.Y."/>
            <person name="Messina E."/>
            <person name="Yakimov M."/>
        </authorList>
    </citation>
    <scope>NUCLEOTIDE SEQUENCE [LARGE SCALE GENOMIC DNA]</scope>
    <source>
        <strain evidence="14 15">AB-CW1</strain>
    </source>
</reference>
<keyword evidence="8 11" id="KW-0378">Hydrolase</keyword>
<evidence type="ECO:0000256" key="5">
    <source>
        <dbReference type="ARBA" id="ARBA00022679"/>
    </source>
</evidence>
<keyword evidence="9 11" id="KW-0067">ATP-binding</keyword>
<feature type="binding site" evidence="11">
    <location>
        <position position="335"/>
    </location>
    <ligand>
        <name>ATP</name>
        <dbReference type="ChEBI" id="CHEBI:30616"/>
    </ligand>
</feature>
<evidence type="ECO:0000256" key="9">
    <source>
        <dbReference type="ARBA" id="ARBA00022840"/>
    </source>
</evidence>
<proteinExistence type="inferred from homology"/>
<feature type="active site" evidence="11">
    <location>
        <position position="370"/>
    </location>
</feature>
<dbReference type="HAMAP" id="MF_00747">
    <property type="entry name" value="AceK"/>
    <property type="match status" value="1"/>
</dbReference>
<dbReference type="NCBIfam" id="NF002804">
    <property type="entry name" value="PRK02946.1"/>
    <property type="match status" value="1"/>
</dbReference>
<name>A0AAP6MK83_9GAMM</name>
<sequence>MSKEAEKASGLILDAFEDYNARFSDITRRAARRFQRGDHAGMQADTVERIALYDQCIRETHDRLEHKLGGRLLSRRLWQAIRGRYAEAIHSQLDAELYKTFFNTLSRRLFHTRGVAPDIEFVALDIEPTDQISHPVARDHFAVSTSLEEAWQRVLLSGPFRLPHWDRDEDARLLSDRLMERMKALGEERVVAIELLQTVFYRDGRAYRVGRIFGEERYLPCALVMVNRQGRLQVDALLTGHQELSILFGYTHNYFLADLPTVGDAVVFLRTILPHKPLDELYTVLGRIKQGKTERYRHFFRHLQATPEEKLVTAAGTAGMVMLVFTLPSYPLVFKVIRDHFGPAKPFGRARVIERYRMVFRHERGGRLVDAQSYRHLRFPRERFDPDFLDQLLSACGQSVTEDNGDLIISHCYVERRVTPLNLYLPGADQQEQKRIIHDYGQALVDLAHADIFPGDLLLKNFGVTRNGRVIFYDYDEIRRISECRFRPIPRARDEVEELSDETWYTVSEGDVFPEQFPSFMGLTAEQLSWLQESHPSLFDYRWWQTLREQLHQGLPREYPAYPEQSRLCR</sequence>
<dbReference type="InterPro" id="IPR046854">
    <property type="entry name" value="AceK_regulatory"/>
</dbReference>
<dbReference type="GO" id="GO:0006099">
    <property type="term" value="P:tricarboxylic acid cycle"/>
    <property type="evidence" value="ECO:0007669"/>
    <property type="project" value="UniProtKB-UniRule"/>
</dbReference>
<dbReference type="EC" id="2.7.11.5" evidence="11"/>
<dbReference type="Proteomes" id="UP001302316">
    <property type="component" value="Unassembled WGS sequence"/>
</dbReference>
<keyword evidence="2 11" id="KW-0963">Cytoplasm</keyword>
<organism evidence="14 15">
    <name type="scientific">Natronospira elongata</name>
    <dbReference type="NCBI Taxonomy" id="3110268"/>
    <lineage>
        <taxon>Bacteria</taxon>
        <taxon>Pseudomonadati</taxon>
        <taxon>Pseudomonadota</taxon>
        <taxon>Gammaproteobacteria</taxon>
        <taxon>Natronospirales</taxon>
        <taxon>Natronospiraceae</taxon>
        <taxon>Natronospira</taxon>
    </lineage>
</organism>
<evidence type="ECO:0000259" key="12">
    <source>
        <dbReference type="Pfam" id="PF06315"/>
    </source>
</evidence>
<dbReference type="InterPro" id="IPR046855">
    <property type="entry name" value="AceK_kinase"/>
</dbReference>
<feature type="binding site" evidence="11">
    <location>
        <begin position="314"/>
        <end position="320"/>
    </location>
    <ligand>
        <name>ATP</name>
        <dbReference type="ChEBI" id="CHEBI:30616"/>
    </ligand>
</feature>
<evidence type="ECO:0000256" key="6">
    <source>
        <dbReference type="ARBA" id="ARBA00022741"/>
    </source>
</evidence>
<keyword evidence="4 11" id="KW-0816">Tricarboxylic acid cycle</keyword>
<evidence type="ECO:0000256" key="4">
    <source>
        <dbReference type="ARBA" id="ARBA00022532"/>
    </source>
</evidence>
<dbReference type="GO" id="GO:0008772">
    <property type="term" value="F:[isocitrate dehydrogenase (NADP+)] kinase activity"/>
    <property type="evidence" value="ECO:0007669"/>
    <property type="project" value="UniProtKB-UniRule"/>
</dbReference>
<keyword evidence="7 11" id="KW-0418">Kinase</keyword>
<dbReference type="GO" id="GO:0016208">
    <property type="term" value="F:AMP binding"/>
    <property type="evidence" value="ECO:0007669"/>
    <property type="project" value="TreeGrafter"/>
</dbReference>
<comment type="function">
    <text evidence="11">Bifunctional enzyme which can phosphorylate or dephosphorylate isocitrate dehydrogenase (IDH) on a specific serine residue. This is a regulatory mechanism which enables bacteria to bypass the Krebs cycle via the glyoxylate shunt in response to the source of carbon. When bacteria are grown on glucose, IDH is fully active and unphosphorylated, but when grown on acetate or ethanol, the activity of IDH declines drastically concomitant with its phosphorylation.</text>
</comment>
<dbReference type="PANTHER" id="PTHR39559">
    <property type="match status" value="1"/>
</dbReference>
<evidence type="ECO:0000256" key="7">
    <source>
        <dbReference type="ARBA" id="ARBA00022777"/>
    </source>
</evidence>
<comment type="caution">
    <text evidence="14">The sequence shown here is derived from an EMBL/GenBank/DDBJ whole genome shotgun (WGS) entry which is preliminary data.</text>
</comment>
<evidence type="ECO:0000313" key="14">
    <source>
        <dbReference type="EMBL" id="MEA5445363.1"/>
    </source>
</evidence>
<feature type="domain" description="Isocitrate dehydrogenase kinase/phosphatase (AceK) regulatory" evidence="13">
    <location>
        <begin position="11"/>
        <end position="306"/>
    </location>
</feature>
<dbReference type="Pfam" id="PF20423">
    <property type="entry name" value="AceK_regulatory"/>
    <property type="match status" value="1"/>
</dbReference>
<dbReference type="RefSeq" id="WP_346050993.1">
    <property type="nucleotide sequence ID" value="NZ_JAYGII010000009.1"/>
</dbReference>
<dbReference type="InterPro" id="IPR010452">
    <property type="entry name" value="Isocitrate_DH_AceK"/>
</dbReference>
<keyword evidence="15" id="KW-1185">Reference proteome</keyword>
<dbReference type="GO" id="GO:0004674">
    <property type="term" value="F:protein serine/threonine kinase activity"/>
    <property type="evidence" value="ECO:0007669"/>
    <property type="project" value="UniProtKB-KW"/>
</dbReference>
<evidence type="ECO:0000313" key="15">
    <source>
        <dbReference type="Proteomes" id="UP001302316"/>
    </source>
</evidence>